<evidence type="ECO:0000256" key="2">
    <source>
        <dbReference type="ARBA" id="ARBA00022448"/>
    </source>
</evidence>
<dbReference type="Pfam" id="PF05977">
    <property type="entry name" value="MFS_3"/>
    <property type="match status" value="1"/>
</dbReference>
<dbReference type="PANTHER" id="PTHR23513">
    <property type="entry name" value="INTEGRAL MEMBRANE EFFLUX PROTEIN-RELATED"/>
    <property type="match status" value="1"/>
</dbReference>
<evidence type="ECO:0000256" key="1">
    <source>
        <dbReference type="ARBA" id="ARBA00004651"/>
    </source>
</evidence>
<evidence type="ECO:0000256" key="4">
    <source>
        <dbReference type="ARBA" id="ARBA00022692"/>
    </source>
</evidence>
<dbReference type="EMBL" id="UHJJ01000014">
    <property type="protein sequence ID" value="SUQ15563.1"/>
    <property type="molecule type" value="Genomic_DNA"/>
</dbReference>
<reference evidence="10" key="1">
    <citation type="submission" date="2017-07" db="EMBL/GenBank/DDBJ databases">
        <authorList>
            <person name="Varghese N."/>
            <person name="Submissions S."/>
        </authorList>
    </citation>
    <scope>NUCLEOTIDE SEQUENCE [LARGE SCALE GENOMIC DNA]</scope>
    <source>
        <strain evidence="10">NLAE-zl-C134</strain>
    </source>
</reference>
<dbReference type="RefSeq" id="WP_109713517.1">
    <property type="nucleotide sequence ID" value="NZ_QGDS01000014.1"/>
</dbReference>
<feature type="transmembrane region" description="Helical" evidence="7">
    <location>
        <begin position="373"/>
        <end position="395"/>
    </location>
</feature>
<dbReference type="PANTHER" id="PTHR23513:SF6">
    <property type="entry name" value="MAJOR FACILITATOR SUPERFAMILY ASSOCIATED DOMAIN-CONTAINING PROTEIN"/>
    <property type="match status" value="1"/>
</dbReference>
<evidence type="ECO:0000313" key="9">
    <source>
        <dbReference type="EMBL" id="SUQ15563.1"/>
    </source>
</evidence>
<proteinExistence type="predicted"/>
<gene>
    <name evidence="9" type="ORF">SAMN05216529_11411</name>
</gene>
<feature type="transmembrane region" description="Helical" evidence="7">
    <location>
        <begin position="80"/>
        <end position="104"/>
    </location>
</feature>
<feature type="domain" description="Major facilitator superfamily (MFS) profile" evidence="8">
    <location>
        <begin position="1"/>
        <end position="402"/>
    </location>
</feature>
<feature type="transmembrane region" description="Helical" evidence="7">
    <location>
        <begin position="165"/>
        <end position="189"/>
    </location>
</feature>
<dbReference type="OrthoDB" id="9763297at2"/>
<evidence type="ECO:0000313" key="10">
    <source>
        <dbReference type="Proteomes" id="UP000254051"/>
    </source>
</evidence>
<feature type="transmembrane region" description="Helical" evidence="7">
    <location>
        <begin position="228"/>
        <end position="249"/>
    </location>
</feature>
<dbReference type="InterPro" id="IPR020846">
    <property type="entry name" value="MFS_dom"/>
</dbReference>
<dbReference type="CDD" id="cd06173">
    <property type="entry name" value="MFS_MefA_like"/>
    <property type="match status" value="1"/>
</dbReference>
<dbReference type="InterPro" id="IPR036259">
    <property type="entry name" value="MFS_trans_sf"/>
</dbReference>
<dbReference type="PROSITE" id="PS50850">
    <property type="entry name" value="MFS"/>
    <property type="match status" value="1"/>
</dbReference>
<keyword evidence="6 7" id="KW-0472">Membrane</keyword>
<evidence type="ECO:0000256" key="7">
    <source>
        <dbReference type="SAM" id="Phobius"/>
    </source>
</evidence>
<keyword evidence="5 7" id="KW-1133">Transmembrane helix</keyword>
<comment type="subcellular location">
    <subcellularLocation>
        <location evidence="1">Cell membrane</location>
        <topology evidence="1">Multi-pass membrane protein</topology>
    </subcellularLocation>
</comment>
<feature type="transmembrane region" description="Helical" evidence="7">
    <location>
        <begin position="292"/>
        <end position="308"/>
    </location>
</feature>
<keyword evidence="2" id="KW-0813">Transport</keyword>
<keyword evidence="10" id="KW-1185">Reference proteome</keyword>
<sequence length="402" mass="42909">MNMIQKPNNNAWKRQAALFLVSQNISLFGSSVVGFAILWHITLTTSSGTWIMLATLCSMLPQVVVSLFGGVLADRYHRKYLIMLSDGFIALATLGLAIAFLAGFQYMGLILAVSAVRSAGGGIQGPAVSAIYPQIVPEKQLVRIQGLNQTIGSVLMLLSPAVGGILLGSIGIVSTFFVDVITAGLAIAVMSAIQVEKAASPTVPLSVLGDLKAGISYTLSHPKLRRIVICYLVSFFLITPAAVLTPLMVERSFGDEVWRLTANEIVWTVGSLLGGVFVALRGEFRDKFRTAALCLVAFGILFALLGLARHFWVYLLFMGLAGCFIPVLNTAQTVYIQGITEPAMLGRAFSVVQLIASAAMPVAILFFGPLADIVSVESILLVTGAFLALAGLFYCRVPKTES</sequence>
<dbReference type="AlphaFoldDB" id="A0A315ZR67"/>
<evidence type="ECO:0000259" key="8">
    <source>
        <dbReference type="PROSITE" id="PS50850"/>
    </source>
</evidence>
<evidence type="ECO:0000256" key="6">
    <source>
        <dbReference type="ARBA" id="ARBA00023136"/>
    </source>
</evidence>
<dbReference type="GO" id="GO:0022857">
    <property type="term" value="F:transmembrane transporter activity"/>
    <property type="evidence" value="ECO:0007669"/>
    <property type="project" value="InterPro"/>
</dbReference>
<dbReference type="Proteomes" id="UP000254051">
    <property type="component" value="Unassembled WGS sequence"/>
</dbReference>
<dbReference type="InterPro" id="IPR010290">
    <property type="entry name" value="TM_effector"/>
</dbReference>
<keyword evidence="3" id="KW-1003">Cell membrane</keyword>
<dbReference type="Gene3D" id="1.20.1250.20">
    <property type="entry name" value="MFS general substrate transporter like domains"/>
    <property type="match status" value="1"/>
</dbReference>
<feature type="transmembrane region" description="Helical" evidence="7">
    <location>
        <begin position="348"/>
        <end position="367"/>
    </location>
</feature>
<feature type="transmembrane region" description="Helical" evidence="7">
    <location>
        <begin position="16"/>
        <end position="38"/>
    </location>
</feature>
<feature type="transmembrane region" description="Helical" evidence="7">
    <location>
        <begin position="261"/>
        <end position="280"/>
    </location>
</feature>
<name>A0A315ZR67_9FIRM</name>
<dbReference type="SUPFAM" id="SSF103473">
    <property type="entry name" value="MFS general substrate transporter"/>
    <property type="match status" value="1"/>
</dbReference>
<accession>A0A315ZR67</accession>
<evidence type="ECO:0000256" key="5">
    <source>
        <dbReference type="ARBA" id="ARBA00022989"/>
    </source>
</evidence>
<feature type="transmembrane region" description="Helical" evidence="7">
    <location>
        <begin position="50"/>
        <end position="73"/>
    </location>
</feature>
<organism evidence="9 10">
    <name type="scientific">Faecalicatena contorta</name>
    <dbReference type="NCBI Taxonomy" id="39482"/>
    <lineage>
        <taxon>Bacteria</taxon>
        <taxon>Bacillati</taxon>
        <taxon>Bacillota</taxon>
        <taxon>Clostridia</taxon>
        <taxon>Lachnospirales</taxon>
        <taxon>Lachnospiraceae</taxon>
        <taxon>Faecalicatena</taxon>
    </lineage>
</organism>
<dbReference type="GO" id="GO:0005886">
    <property type="term" value="C:plasma membrane"/>
    <property type="evidence" value="ECO:0007669"/>
    <property type="project" value="UniProtKB-SubCell"/>
</dbReference>
<keyword evidence="4 7" id="KW-0812">Transmembrane</keyword>
<feature type="transmembrane region" description="Helical" evidence="7">
    <location>
        <begin position="314"/>
        <end position="336"/>
    </location>
</feature>
<evidence type="ECO:0000256" key="3">
    <source>
        <dbReference type="ARBA" id="ARBA00022475"/>
    </source>
</evidence>
<protein>
    <submittedName>
        <fullName evidence="9">MFS transporter, DHA3 family, macrolide efflux protein</fullName>
    </submittedName>
</protein>